<feature type="compositionally biased region" description="Acidic residues" evidence="11">
    <location>
        <begin position="552"/>
        <end position="563"/>
    </location>
</feature>
<feature type="compositionally biased region" description="Low complexity" evidence="11">
    <location>
        <begin position="2350"/>
        <end position="2365"/>
    </location>
</feature>
<feature type="compositionally biased region" description="Polar residues" evidence="11">
    <location>
        <begin position="970"/>
        <end position="980"/>
    </location>
</feature>
<feature type="region of interest" description="Disordered" evidence="11">
    <location>
        <begin position="2214"/>
        <end position="2247"/>
    </location>
</feature>
<dbReference type="CDD" id="cd20358">
    <property type="entry name" value="Rcat_RBR_HOIL1"/>
    <property type="match status" value="1"/>
</dbReference>
<feature type="region of interest" description="Disordered" evidence="11">
    <location>
        <begin position="102"/>
        <end position="130"/>
    </location>
</feature>
<feature type="compositionally biased region" description="Low complexity" evidence="11">
    <location>
        <begin position="864"/>
        <end position="885"/>
    </location>
</feature>
<feature type="region of interest" description="Disordered" evidence="11">
    <location>
        <begin position="1875"/>
        <end position="1925"/>
    </location>
</feature>
<feature type="region of interest" description="Disordered" evidence="11">
    <location>
        <begin position="941"/>
        <end position="980"/>
    </location>
</feature>
<dbReference type="PROSITE" id="PS51873">
    <property type="entry name" value="TRIAD"/>
    <property type="match status" value="1"/>
</dbReference>
<dbReference type="GO" id="GO:0097039">
    <property type="term" value="P:protein linear polyubiquitination"/>
    <property type="evidence" value="ECO:0007669"/>
    <property type="project" value="TreeGrafter"/>
</dbReference>
<dbReference type="CDD" id="cd20345">
    <property type="entry name" value="BRcat_RBR_HOIL1"/>
    <property type="match status" value="1"/>
</dbReference>
<feature type="region of interest" description="Disordered" evidence="11">
    <location>
        <begin position="1750"/>
        <end position="1790"/>
    </location>
</feature>
<feature type="domain" description="Ubiquitin-like" evidence="12">
    <location>
        <begin position="2132"/>
        <end position="2197"/>
    </location>
</feature>
<feature type="compositionally biased region" description="Low complexity" evidence="11">
    <location>
        <begin position="1089"/>
        <end position="1163"/>
    </location>
</feature>
<feature type="compositionally biased region" description="Polar residues" evidence="11">
    <location>
        <begin position="1398"/>
        <end position="1415"/>
    </location>
</feature>
<dbReference type="SUPFAM" id="SSF54236">
    <property type="entry name" value="Ubiquitin-like"/>
    <property type="match status" value="1"/>
</dbReference>
<feature type="domain" description="RING-type" evidence="14">
    <location>
        <begin position="2508"/>
        <end position="2737"/>
    </location>
</feature>
<feature type="region of interest" description="Disordered" evidence="11">
    <location>
        <begin position="1680"/>
        <end position="1706"/>
    </location>
</feature>
<dbReference type="SUPFAM" id="SSF74924">
    <property type="entry name" value="Cap-Gly domain"/>
    <property type="match status" value="1"/>
</dbReference>
<feature type="compositionally biased region" description="Acidic residues" evidence="11">
    <location>
        <begin position="1881"/>
        <end position="1898"/>
    </location>
</feature>
<feature type="region of interest" description="Disordered" evidence="11">
    <location>
        <begin position="621"/>
        <end position="789"/>
    </location>
</feature>
<dbReference type="SMART" id="SM01052">
    <property type="entry name" value="CAP_GLY"/>
    <property type="match status" value="1"/>
</dbReference>
<feature type="compositionally biased region" description="Low complexity" evidence="11">
    <location>
        <begin position="466"/>
        <end position="482"/>
    </location>
</feature>
<dbReference type="SUPFAM" id="SSF57850">
    <property type="entry name" value="RING/U-box"/>
    <property type="match status" value="3"/>
</dbReference>
<dbReference type="PANTHER" id="PTHR22770">
    <property type="entry name" value="UBIQUITIN CONJUGATING ENZYME 7 INTERACTING PROTEIN-RELATED"/>
    <property type="match status" value="1"/>
</dbReference>
<dbReference type="EMBL" id="CAEY01000513">
    <property type="status" value="NOT_ANNOTATED_CDS"/>
    <property type="molecule type" value="Genomic_DNA"/>
</dbReference>
<feature type="compositionally biased region" description="Polar residues" evidence="11">
    <location>
        <begin position="2442"/>
        <end position="2453"/>
    </location>
</feature>
<dbReference type="InterPro" id="IPR017907">
    <property type="entry name" value="Znf_RING_CS"/>
</dbReference>
<feature type="compositionally biased region" description="Polar residues" evidence="11">
    <location>
        <begin position="2387"/>
        <end position="2399"/>
    </location>
</feature>
<feature type="region of interest" description="Disordered" evidence="11">
    <location>
        <begin position="1944"/>
        <end position="1975"/>
    </location>
</feature>
<feature type="compositionally biased region" description="Gly residues" evidence="11">
    <location>
        <begin position="539"/>
        <end position="548"/>
    </location>
</feature>
<evidence type="ECO:0000256" key="1">
    <source>
        <dbReference type="ARBA" id="ARBA00004906"/>
    </source>
</evidence>
<keyword evidence="7" id="KW-0833">Ubl conjugation pathway</keyword>
<feature type="compositionally biased region" description="Low complexity" evidence="11">
    <location>
        <begin position="1680"/>
        <end position="1689"/>
    </location>
</feature>
<dbReference type="GO" id="GO:0043130">
    <property type="term" value="F:ubiquitin binding"/>
    <property type="evidence" value="ECO:0007669"/>
    <property type="project" value="TreeGrafter"/>
</dbReference>
<dbReference type="Proteomes" id="UP000015104">
    <property type="component" value="Unassembled WGS sequence"/>
</dbReference>
<dbReference type="GO" id="GO:0008270">
    <property type="term" value="F:zinc ion binding"/>
    <property type="evidence" value="ECO:0007669"/>
    <property type="project" value="UniProtKB-KW"/>
</dbReference>
<reference evidence="15" key="2">
    <citation type="submission" date="2015-06" db="UniProtKB">
        <authorList>
            <consortium name="EnsemblMetazoa"/>
        </authorList>
    </citation>
    <scope>IDENTIFICATION</scope>
</reference>
<sequence length="2741" mass="298591">MKVPQAKKRDQVDLMIPIRLEEGGSKQSESCLLEPPSPSAPTAVSTPSPPAPSTIQATSSQHEQSIKSLSPPPASGTRSRSMSLVPGLDMLSPILFSGIIGGHSGPGSTVGETSKPSGPSRERKNSCLTERTPQFMTVAPSFTTRTSGTNGPWSHDRIARARQSIDVRSFPSYLARKRQSIIGARLFDTLVEVAGSPLQAITPEGDENEDNRSSTDNNSGKNNDSRGSRKSLIHRLRGNRKSISDEEPEAPTLSLGERVAWLKSKGPEFGTVRWIGRLPKVSASWTVGVEFDNAIGCTDGKFEGRRYFTAKDTFAKFLPLSSLTRVDNIIGRHRSGNGTLLSRMSVQLKPGQLISVQRESENNLPIHCALNAPHHIDHDVHVPNMNHCLCNNCNHPCAHLCKTKKPKGRKTDMAHMCHFSQKPHNKLCCGGEELLYSLASAQDLEMAMNGSPQVGDCPSHGRRRLNSNLSSNTTNNGESTSGAPNGSHRRRSGRSDASRRRSSGSSSTIRRLRDKSRRISSAPTSTERKAESQTKSEGEVGGGNGTGHQAGDDEQEEGEREEEGQVIIGLGKGADCEEGLMSLDSRPNFALCKLKSASELSISSLPSTAASQVEVYIARGALTDESDLDDDDEYGDEEDEEEDNADDDGCSSGLVSSQGRRYLKGSTHGKRSTRNQRRRRRRQLRVGASGNCSRSMTTLTGRSSRSSRRRNSSDGGGTGIGHGGDDDCSRSRRSGKRSGLRSLVSCLVPSIPNSYKKNDKSSKKGKKTKNGQNNRRSKNADNPSKRTLDNNSNCDSPFYHYSHYPCSCDGQSTFIDPMGPIDSNGHPLQQQQQQQQQHNCAPQATTCSSSLSRRSRQRKYHGLSTSPEPSPSVSVKNRSSLQHSNLHQHHHYPVEDNLTFGVGVGLAGRASPCGHFYYSPCSVSASQLSIGALQKHLSTTTISKSQATKGKENSQSKHRQPNSPPKDQVDSNTNQEQGSKGLQRLVDLDDNLCELTHKTDHLDLTDGSLGQQTISTININSNSIDMSQHVHHQVQQRKQQPMASTSYTSSSMISPRRKRKGPAPPPPVNRVTAYTSFPSIPGPSGVNVSPFTSPSSSGSSPSASQPATPLHSTSQGEPSTPSTSSSLLSPSSYPILAPSNSQSSSISSGPSTSTWQSHSTTQSMGRKKSIKTKPAPSPPPPLPPLPPIASASEMQRSSPTKPTVKTPTATNKNNDNGASSFVQKSSPRTPLSVNMIPTNCTSNRPSTCQPVIKCLPCRSHSVPVCPMVTLTRSLSDQKQINVKNMLKSVASYSSDLALPQSTVGLIASSRAIQQTLESDSIIITYDEPDYLYPIHHGLANCYSSCEIPYNISCNTNSPNYIGTNNGSNNLLMVCKEDAKVANNINCKMNDKGLRMRQKSQSFESTSLPTSPMHQKSITDRPPRPPRPSSIVNYKMINRSHPVIPIRTKRRSLVGSTCCTHGCRPDTLTLKERSGSLPLRPRSLPASPISKPYQGSSSTLPSPKSTSSTQSNLTFTRDKTLSGSFSGSTNQGNTGNINPSHTMCSIGCLTSCSLCSLSGLDGTTSTSTSNPTDQSAHLNYPSKDVHVNHDDDEDNCSNIYEEIDFTSISENVAALVSPRQLINPNAVNNVSRNHLQDESEKDKIANDLVNCDENNNGNNNVDNGNDMVITCNKEPNVVSIDSTRRLSSSSGPQANNSGGEILSDTSDDRVTVKSVNIKPWAYSTSSLDSEQSTTSSGSTVKQWNNQIIYSSHHHPCHPHHEQHHESHTSDHSLSSLSSNFSEDPATPTPPMMTLDDYTFHSSNFTFTPEDHYLVSPCCPEHLDEQDEDDVINDKKGSLKHSDDKEEEVNVAFKNEVKNGFGLIPCYPQPFYPIPDLVCDKETNEDENDDDDEDEEDNDDSVGKRFNKMTLKEDKGEQVKEDDEKGKEKKLLVNFKSSSVSSLKNSVKSSWPVKGKDAIPSLSSSPTSSSPSSAHQPAIFSPFVKPLKDNQLNNSVHNSNINCYCHQCFLPHCAKSTFNSTHHNLNHQRKDTFKESPSKMASSWDGSLSGAGGCSSGGGSGAGDDSNESSTHQYQSPNGSASINRLMQELQLAISFGQHRKAALLARQLALRKVSCTFNQSPNSTAIDDQPIIVYLYIEDKQSRQGPFPVQLYPSMTVKMLKLKIEGDFGFPVHFQSWILGKCLATNEDNCLSTYGITSSGCPIFLYLLSKSETKSETAQHDDDEDDDDDDGEKVDKNGNADEDEEEQECVDNGLKEIKGATEMVQQSIPIVGTLTGQNDDEKGKNELAGSLTSKSVNAAIKGPSNGPSDSTLLSSEPSTVNEKDIISVRKRSKGKVKPSLLLLSNSIATSTSTLTSPSTSTVQSTTMKPTTKIIKSTAHGENRDYRGNTGSRQMNNSTLPVGSLKKHHPKANLKADNGAMISTFDKQSVDSSKLKVKVDSRKASNINDKANQGNDEVDSGIGKDNDVNKESNDNQMVGQEKDESKGQIITTTYKELMALDDVDLVKNFEDFECPVCFINIPSGEGVVLRDCLHMFCRDCLSNAIEFCDEAIVKCPYRSDEYYCDSEITDREIKSLASPELYQKYLSRSMKAAELRIAKSFHCKTIDCPGWCEFDDNVNTFPCPVCGKVNCLTCQAIHEGINCRQYQDQLDDEAADQNEDAQKTKQFLDNMLDKGEALRCPICFVILIKKWGCDWVKCSMCQSEICWVTKGPRWGPGGKGDVSGGCKCMLNGQKCHPKCNYCH</sequence>
<feature type="compositionally biased region" description="Polar residues" evidence="11">
    <location>
        <begin position="838"/>
        <end position="847"/>
    </location>
</feature>
<dbReference type="GO" id="GO:0004842">
    <property type="term" value="F:ubiquitin-protein transferase activity"/>
    <property type="evidence" value="ECO:0007669"/>
    <property type="project" value="TreeGrafter"/>
</dbReference>
<feature type="region of interest" description="Disordered" evidence="11">
    <location>
        <begin position="2350"/>
        <end position="2369"/>
    </location>
</feature>
<organism evidence="15 16">
    <name type="scientific">Tetranychus urticae</name>
    <name type="common">Two-spotted spider mite</name>
    <dbReference type="NCBI Taxonomy" id="32264"/>
    <lineage>
        <taxon>Eukaryota</taxon>
        <taxon>Metazoa</taxon>
        <taxon>Ecdysozoa</taxon>
        <taxon>Arthropoda</taxon>
        <taxon>Chelicerata</taxon>
        <taxon>Arachnida</taxon>
        <taxon>Acari</taxon>
        <taxon>Acariformes</taxon>
        <taxon>Trombidiformes</taxon>
        <taxon>Prostigmata</taxon>
        <taxon>Eleutherengona</taxon>
        <taxon>Raphignathae</taxon>
        <taxon>Tetranychoidea</taxon>
        <taxon>Tetranychidae</taxon>
        <taxon>Tetranychus</taxon>
    </lineage>
</organism>
<feature type="compositionally biased region" description="Low complexity" evidence="11">
    <location>
        <begin position="1958"/>
        <end position="1971"/>
    </location>
</feature>
<dbReference type="GO" id="GO:0009893">
    <property type="term" value="P:positive regulation of metabolic process"/>
    <property type="evidence" value="ECO:0007669"/>
    <property type="project" value="UniProtKB-ARBA"/>
</dbReference>
<feature type="region of interest" description="Disordered" evidence="11">
    <location>
        <begin position="2296"/>
        <end position="2318"/>
    </location>
</feature>
<feature type="compositionally biased region" description="Low complexity" evidence="11">
    <location>
        <begin position="1474"/>
        <end position="1484"/>
    </location>
</feature>
<evidence type="ECO:0008006" key="17">
    <source>
        <dbReference type="Google" id="ProtNLM"/>
    </source>
</evidence>
<dbReference type="InterPro" id="IPR047558">
    <property type="entry name" value="BRcat_RBR_HOIL1"/>
</dbReference>
<keyword evidence="6 10" id="KW-0863">Zinc-finger</keyword>
<evidence type="ECO:0000256" key="3">
    <source>
        <dbReference type="ARBA" id="ARBA00022679"/>
    </source>
</evidence>
<accession>T1KT05</accession>
<evidence type="ECO:0000259" key="13">
    <source>
        <dbReference type="PROSITE" id="PS50089"/>
    </source>
</evidence>
<evidence type="ECO:0000313" key="16">
    <source>
        <dbReference type="Proteomes" id="UP000015104"/>
    </source>
</evidence>
<feature type="region of interest" description="Disordered" evidence="11">
    <location>
        <begin position="1394"/>
        <end position="1431"/>
    </location>
</feature>
<feature type="compositionally biased region" description="Polar residues" evidence="11">
    <location>
        <begin position="1215"/>
        <end position="1231"/>
    </location>
</feature>
<feature type="compositionally biased region" description="Polar residues" evidence="11">
    <location>
        <begin position="1520"/>
        <end position="1533"/>
    </location>
</feature>
<feature type="region of interest" description="Disordered" evidence="11">
    <location>
        <begin position="1"/>
        <end position="84"/>
    </location>
</feature>
<feature type="compositionally biased region" description="Pro residues" evidence="11">
    <location>
        <begin position="1175"/>
        <end position="1187"/>
    </location>
</feature>
<dbReference type="HOGENOM" id="CLU_074675_0_0_1"/>
<dbReference type="GO" id="GO:0043161">
    <property type="term" value="P:proteasome-mediated ubiquitin-dependent protein catabolic process"/>
    <property type="evidence" value="ECO:0007669"/>
    <property type="project" value="TreeGrafter"/>
</dbReference>
<feature type="region of interest" description="Disordered" evidence="11">
    <location>
        <begin position="1027"/>
        <end position="1231"/>
    </location>
</feature>
<feature type="compositionally biased region" description="Acidic residues" evidence="11">
    <location>
        <begin position="2220"/>
        <end position="2231"/>
    </location>
</feature>
<dbReference type="PROSITE" id="PS00518">
    <property type="entry name" value="ZF_RING_1"/>
    <property type="match status" value="1"/>
</dbReference>
<keyword evidence="8" id="KW-0862">Zinc</keyword>
<dbReference type="GO" id="GO:0071797">
    <property type="term" value="C:LUBAC complex"/>
    <property type="evidence" value="ECO:0007669"/>
    <property type="project" value="TreeGrafter"/>
</dbReference>
<feature type="domain" description="RING-type" evidence="13">
    <location>
        <begin position="2512"/>
        <end position="2554"/>
    </location>
</feature>
<feature type="compositionally biased region" description="Low complexity" evidence="11">
    <location>
        <begin position="1199"/>
        <end position="1214"/>
    </location>
</feature>
<evidence type="ECO:0000256" key="4">
    <source>
        <dbReference type="ARBA" id="ARBA00022723"/>
    </source>
</evidence>
<dbReference type="InterPro" id="IPR047557">
    <property type="entry name" value="Rcat_RBR_HOIL1"/>
</dbReference>
<dbReference type="PANTHER" id="PTHR22770:SF13">
    <property type="entry name" value="RING-TYPE DOMAIN-CONTAINING PROTEIN"/>
    <property type="match status" value="1"/>
</dbReference>
<keyword evidence="4" id="KW-0479">Metal-binding</keyword>
<evidence type="ECO:0000256" key="9">
    <source>
        <dbReference type="ARBA" id="ARBA00023186"/>
    </source>
</evidence>
<dbReference type="PROSITE" id="PS50053">
    <property type="entry name" value="UBIQUITIN_2"/>
    <property type="match status" value="1"/>
</dbReference>
<name>T1KT05_TETUR</name>
<feature type="compositionally biased region" description="Basic and acidic residues" evidence="11">
    <location>
        <begin position="2460"/>
        <end position="2471"/>
    </location>
</feature>
<keyword evidence="16" id="KW-1185">Reference proteome</keyword>
<dbReference type="STRING" id="32264.T1KT05"/>
<keyword evidence="3" id="KW-0808">Transferase</keyword>
<dbReference type="InterPro" id="IPR013083">
    <property type="entry name" value="Znf_RING/FYVE/PHD"/>
</dbReference>
<evidence type="ECO:0000259" key="14">
    <source>
        <dbReference type="PROSITE" id="PS51873"/>
    </source>
</evidence>
<feature type="compositionally biased region" description="Basic and acidic residues" evidence="11">
    <location>
        <begin position="1908"/>
        <end position="1925"/>
    </location>
</feature>
<feature type="compositionally biased region" description="Basic and acidic residues" evidence="11">
    <location>
        <begin position="1757"/>
        <end position="1769"/>
    </location>
</feature>
<evidence type="ECO:0000256" key="11">
    <source>
        <dbReference type="SAM" id="MobiDB-lite"/>
    </source>
</evidence>
<evidence type="ECO:0000313" key="15">
    <source>
        <dbReference type="EnsemblMetazoa" id="tetur20g01480.1"/>
    </source>
</evidence>
<dbReference type="EnsemblMetazoa" id="tetur20g01480.1">
    <property type="protein sequence ID" value="tetur20g01480.1"/>
    <property type="gene ID" value="tetur20g01480"/>
</dbReference>
<comment type="pathway">
    <text evidence="1">Protein modification; protein ubiquitination.</text>
</comment>
<feature type="compositionally biased region" description="Low complexity" evidence="11">
    <location>
        <begin position="1495"/>
        <end position="1510"/>
    </location>
</feature>
<dbReference type="CDD" id="cd16633">
    <property type="entry name" value="mRING-HC-C3HC3D_RBR_HOIL1"/>
    <property type="match status" value="1"/>
</dbReference>
<feature type="compositionally biased region" description="Basic residues" evidence="11">
    <location>
        <begin position="228"/>
        <end position="240"/>
    </location>
</feature>
<feature type="region of interest" description="Disordered" evidence="11">
    <location>
        <begin position="199"/>
        <end position="249"/>
    </location>
</feature>
<feature type="region of interest" description="Disordered" evidence="11">
    <location>
        <begin position="2027"/>
        <end position="2077"/>
    </location>
</feature>
<feature type="compositionally biased region" description="Low complexity" evidence="11">
    <location>
        <begin position="28"/>
        <end position="46"/>
    </location>
</feature>
<feature type="compositionally biased region" description="Low complexity" evidence="11">
    <location>
        <begin position="1770"/>
        <end position="1782"/>
    </location>
</feature>
<keyword evidence="9" id="KW-0143">Chaperone</keyword>
<dbReference type="InterPro" id="IPR044066">
    <property type="entry name" value="TRIAD_supradom"/>
</dbReference>
<dbReference type="Pfam" id="PF01302">
    <property type="entry name" value="CAP_GLY"/>
    <property type="match status" value="1"/>
</dbReference>
<evidence type="ECO:0000256" key="8">
    <source>
        <dbReference type="ARBA" id="ARBA00022833"/>
    </source>
</evidence>
<evidence type="ECO:0000256" key="5">
    <source>
        <dbReference type="ARBA" id="ARBA00022737"/>
    </source>
</evidence>
<protein>
    <recommendedName>
        <fullName evidence="17">CAP-Gly domain-containing protein</fullName>
    </recommendedName>
</protein>
<keyword evidence="2" id="KW-0597">Phosphoprotein</keyword>
<dbReference type="CDD" id="cd01799">
    <property type="entry name" value="Ubl_HOIL1"/>
    <property type="match status" value="1"/>
</dbReference>
<dbReference type="Gene3D" id="3.30.40.10">
    <property type="entry name" value="Zinc/RING finger domain, C3HC4 (zinc finger)"/>
    <property type="match status" value="1"/>
</dbReference>
<evidence type="ECO:0000256" key="6">
    <source>
        <dbReference type="ARBA" id="ARBA00022771"/>
    </source>
</evidence>
<keyword evidence="5" id="KW-0677">Repeat</keyword>
<dbReference type="InterPro" id="IPR047559">
    <property type="entry name" value="HOIL1_RBR_mRING-HC-C3HC3D"/>
</dbReference>
<feature type="compositionally biased region" description="Acidic residues" evidence="11">
    <location>
        <begin position="624"/>
        <end position="649"/>
    </location>
</feature>
<evidence type="ECO:0000256" key="7">
    <source>
        <dbReference type="ARBA" id="ARBA00022786"/>
    </source>
</evidence>
<dbReference type="InterPro" id="IPR029071">
    <property type="entry name" value="Ubiquitin-like_domsf"/>
</dbReference>
<feature type="compositionally biased region" description="Polar residues" evidence="11">
    <location>
        <begin position="2304"/>
        <end position="2318"/>
    </location>
</feature>
<dbReference type="InterPro" id="IPR000626">
    <property type="entry name" value="Ubiquitin-like_dom"/>
</dbReference>
<feature type="region of interest" description="Disordered" evidence="11">
    <location>
        <begin position="817"/>
        <end position="885"/>
    </location>
</feature>
<feature type="region of interest" description="Disordered" evidence="11">
    <location>
        <begin position="449"/>
        <end position="563"/>
    </location>
</feature>
<dbReference type="InterPro" id="IPR036859">
    <property type="entry name" value="CAP-Gly_dom_sf"/>
</dbReference>
<feature type="compositionally biased region" description="Low complexity" evidence="11">
    <location>
        <begin position="693"/>
        <end position="704"/>
    </location>
</feature>
<dbReference type="Gene3D" id="2.30.30.190">
    <property type="entry name" value="CAP Gly-rich-like domain"/>
    <property type="match status" value="1"/>
</dbReference>
<reference evidence="16" key="1">
    <citation type="submission" date="2011-08" db="EMBL/GenBank/DDBJ databases">
        <authorList>
            <person name="Rombauts S."/>
        </authorList>
    </citation>
    <scope>NUCLEOTIDE SEQUENCE</scope>
    <source>
        <strain evidence="16">London</strain>
    </source>
</reference>
<feature type="compositionally biased region" description="Gly residues" evidence="11">
    <location>
        <begin position="2047"/>
        <end position="2060"/>
    </location>
</feature>
<feature type="region of interest" description="Disordered" evidence="11">
    <location>
        <begin position="2442"/>
        <end position="2483"/>
    </location>
</feature>
<evidence type="ECO:0000259" key="12">
    <source>
        <dbReference type="PROSITE" id="PS50053"/>
    </source>
</evidence>
<feature type="region of interest" description="Disordered" evidence="11">
    <location>
        <begin position="1469"/>
        <end position="1533"/>
    </location>
</feature>
<dbReference type="InterPro" id="IPR001841">
    <property type="entry name" value="Znf_RING"/>
</dbReference>
<dbReference type="InterPro" id="IPR000938">
    <property type="entry name" value="CAP-Gly_domain"/>
</dbReference>
<dbReference type="InterPro" id="IPR051628">
    <property type="entry name" value="LUBAC_E3_Ligases"/>
</dbReference>
<feature type="compositionally biased region" description="Low complexity" evidence="11">
    <location>
        <begin position="1036"/>
        <end position="1054"/>
    </location>
</feature>
<feature type="compositionally biased region" description="Basic residues" evidence="11">
    <location>
        <begin position="661"/>
        <end position="684"/>
    </location>
</feature>
<dbReference type="PROSITE" id="PS50089">
    <property type="entry name" value="ZF_RING_2"/>
    <property type="match status" value="1"/>
</dbReference>
<feature type="region of interest" description="Disordered" evidence="11">
    <location>
        <begin position="1562"/>
        <end position="1586"/>
    </location>
</feature>
<feature type="compositionally biased region" description="Basic and acidic residues" evidence="11">
    <location>
        <begin position="526"/>
        <end position="538"/>
    </location>
</feature>
<evidence type="ECO:0000256" key="10">
    <source>
        <dbReference type="PROSITE-ProRule" id="PRU00175"/>
    </source>
</evidence>
<feature type="region of interest" description="Disordered" evidence="11">
    <location>
        <begin position="2374"/>
        <end position="2408"/>
    </location>
</feature>
<dbReference type="FunFam" id="3.30.40.10:FF:000137">
    <property type="entry name" value="RanBP-type and C3HC4-type zinc finger-containing protein 1"/>
    <property type="match status" value="1"/>
</dbReference>
<evidence type="ECO:0000256" key="2">
    <source>
        <dbReference type="ARBA" id="ARBA00022553"/>
    </source>
</evidence>
<proteinExistence type="predicted"/>
<dbReference type="Gene3D" id="3.10.20.90">
    <property type="entry name" value="Phosphatidylinositol 3-kinase Catalytic Subunit, Chain A, domain 1"/>
    <property type="match status" value="1"/>
</dbReference>